<evidence type="ECO:0000313" key="5">
    <source>
        <dbReference type="Proteomes" id="UP000197904"/>
    </source>
</evidence>
<feature type="region of interest" description="Disordered" evidence="1">
    <location>
        <begin position="21"/>
        <end position="44"/>
    </location>
</feature>
<evidence type="ECO:0000313" key="4">
    <source>
        <dbReference type="EMBL" id="OWR29683.1"/>
    </source>
</evidence>
<dbReference type="AlphaFoldDB" id="A0A246KV45"/>
<accession>A0A246KV45</accession>
<feature type="domain" description="Replication initiation protein-like C-terminal" evidence="2">
    <location>
        <begin position="151"/>
        <end position="315"/>
    </location>
</feature>
<dbReference type="RefSeq" id="WP_088476265.1">
    <property type="nucleotide sequence ID" value="NZ_NIXP01000115.1"/>
</dbReference>
<name>A0A246KV45_9GAMM</name>
<reference evidence="4 5" key="1">
    <citation type="submission" date="2017-06" db="EMBL/GenBank/DDBJ databases">
        <authorList>
            <person name="Kim H.J."/>
            <person name="Triplett B.A."/>
        </authorList>
    </citation>
    <scope>NUCLEOTIDE SEQUENCE [LARGE SCALE GENOMIC DNA]</scope>
    <source>
        <strain evidence="4 5">S18795</strain>
    </source>
</reference>
<evidence type="ECO:0000256" key="1">
    <source>
        <dbReference type="SAM" id="MobiDB-lite"/>
    </source>
</evidence>
<comment type="caution">
    <text evidence="4">The sequence shown here is derived from an EMBL/GenBank/DDBJ whole genome shotgun (WGS) entry which is preliminary data.</text>
</comment>
<evidence type="ECO:0000313" key="3">
    <source>
        <dbReference type="EMBL" id="OWR29671.1"/>
    </source>
</evidence>
<dbReference type="EMBL" id="NIXP01000115">
    <property type="protein sequence ID" value="OWR29671.1"/>
    <property type="molecule type" value="Genomic_DNA"/>
</dbReference>
<evidence type="ECO:0000259" key="2">
    <source>
        <dbReference type="Pfam" id="PF02486"/>
    </source>
</evidence>
<dbReference type="EMBL" id="NIXP01000115">
    <property type="protein sequence ID" value="OWR29683.1"/>
    <property type="molecule type" value="Genomic_DNA"/>
</dbReference>
<organism evidence="4 5">
    <name type="scientific">Stenotrophomonas pavanii</name>
    <dbReference type="NCBI Taxonomy" id="487698"/>
    <lineage>
        <taxon>Bacteria</taxon>
        <taxon>Pseudomonadati</taxon>
        <taxon>Pseudomonadota</taxon>
        <taxon>Gammaproteobacteria</taxon>
        <taxon>Lysobacterales</taxon>
        <taxon>Lysobacteraceae</taxon>
        <taxon>Stenotrophomonas</taxon>
    </lineage>
</organism>
<proteinExistence type="predicted"/>
<sequence>MAVDRARFRMAVVGGAGGFSPLSPGEKGQRAAAEIGPGSNTGQKGQQDAIIDYLTIVVRLSALEEVNCKKLDLLLFRIFGFRGEVVAGAIREKNWNFYEQSAVLIDRENEVVGRVGIGGKKSTVCLSLTGMGCKWIRDWARVYKQCAMLDAKITRVDCAHDDYEGERLDVHALREVAAQGGFTEGGCPPRHRFISDEGHNTGCTLYVGGKGHKELCVYEKGKAEGLPSSRWVRAEVRLYGKHMEIPLDVLLNPGAYLRGSYSALHDLIKGVCTRLRTIRKHVEVSAEAMVLWMERQVGPALSVLRGAFGDSWSDFCEARIVRDGHPGRFRGIAKGDALHRYVREELCPSAA</sequence>
<dbReference type="Proteomes" id="UP000197904">
    <property type="component" value="Unassembled WGS sequence"/>
</dbReference>
<dbReference type="InterPro" id="IPR003491">
    <property type="entry name" value="REP-like_C"/>
</dbReference>
<dbReference type="Pfam" id="PF02486">
    <property type="entry name" value="Rep_trans"/>
    <property type="match status" value="1"/>
</dbReference>
<protein>
    <submittedName>
        <fullName evidence="4">Phage replication protein</fullName>
    </submittedName>
</protein>
<gene>
    <name evidence="3" type="ORF">CEE55_17135</name>
    <name evidence="4" type="ORF">CEE55_17195</name>
</gene>